<gene>
    <name evidence="4" type="ORF">ACFSQ3_01230</name>
</gene>
<dbReference type="RefSeq" id="WP_380866795.1">
    <property type="nucleotide sequence ID" value="NZ_JBHUMA010000004.1"/>
</dbReference>
<dbReference type="GO" id="GO:0016787">
    <property type="term" value="F:hydrolase activity"/>
    <property type="evidence" value="ECO:0007669"/>
    <property type="project" value="UniProtKB-KW"/>
</dbReference>
<dbReference type="InterPro" id="IPR049492">
    <property type="entry name" value="BD-FAE-like_dom"/>
</dbReference>
<keyword evidence="5" id="KW-1185">Reference proteome</keyword>
<dbReference type="Pfam" id="PF20434">
    <property type="entry name" value="BD-FAE"/>
    <property type="match status" value="1"/>
</dbReference>
<protein>
    <submittedName>
        <fullName evidence="4">Alpha/beta hydrolase</fullName>
    </submittedName>
</protein>
<dbReference type="Proteomes" id="UP001597393">
    <property type="component" value="Unassembled WGS sequence"/>
</dbReference>
<feature type="chain" id="PRO_5046873651" evidence="2">
    <location>
        <begin position="25"/>
        <end position="275"/>
    </location>
</feature>
<evidence type="ECO:0000256" key="1">
    <source>
        <dbReference type="ARBA" id="ARBA00022801"/>
    </source>
</evidence>
<dbReference type="InterPro" id="IPR050300">
    <property type="entry name" value="GDXG_lipolytic_enzyme"/>
</dbReference>
<evidence type="ECO:0000313" key="5">
    <source>
        <dbReference type="Proteomes" id="UP001597393"/>
    </source>
</evidence>
<feature type="signal peptide" evidence="2">
    <location>
        <begin position="1"/>
        <end position="24"/>
    </location>
</feature>
<evidence type="ECO:0000256" key="2">
    <source>
        <dbReference type="SAM" id="SignalP"/>
    </source>
</evidence>
<comment type="caution">
    <text evidence="4">The sequence shown here is derived from an EMBL/GenBank/DDBJ whole genome shotgun (WGS) entry which is preliminary data.</text>
</comment>
<proteinExistence type="predicted"/>
<reference evidence="5" key="1">
    <citation type="journal article" date="2019" name="Int. J. Syst. Evol. Microbiol.">
        <title>The Global Catalogue of Microorganisms (GCM) 10K type strain sequencing project: providing services to taxonomists for standard genome sequencing and annotation.</title>
        <authorList>
            <consortium name="The Broad Institute Genomics Platform"/>
            <consortium name="The Broad Institute Genome Sequencing Center for Infectious Disease"/>
            <person name="Wu L."/>
            <person name="Ma J."/>
        </authorList>
    </citation>
    <scope>NUCLEOTIDE SEQUENCE [LARGE SCALE GENOMIC DNA]</scope>
    <source>
        <strain evidence="5">KCTC 42248</strain>
    </source>
</reference>
<name>A0ABW5NH98_9SPHI</name>
<dbReference type="SUPFAM" id="SSF53474">
    <property type="entry name" value="alpha/beta-Hydrolases"/>
    <property type="match status" value="1"/>
</dbReference>
<dbReference type="Gene3D" id="3.40.50.1820">
    <property type="entry name" value="alpha/beta hydrolase"/>
    <property type="match status" value="1"/>
</dbReference>
<dbReference type="PANTHER" id="PTHR48081:SF9">
    <property type="entry name" value="CARBOXYLESTERASE"/>
    <property type="match status" value="1"/>
</dbReference>
<dbReference type="EMBL" id="JBHUMA010000004">
    <property type="protein sequence ID" value="MFD2597557.1"/>
    <property type="molecule type" value="Genomic_DNA"/>
</dbReference>
<keyword evidence="1 4" id="KW-0378">Hydrolase</keyword>
<evidence type="ECO:0000313" key="4">
    <source>
        <dbReference type="EMBL" id="MFD2597557.1"/>
    </source>
</evidence>
<dbReference type="PANTHER" id="PTHR48081">
    <property type="entry name" value="AB HYDROLASE SUPERFAMILY PROTEIN C4A8.06C"/>
    <property type="match status" value="1"/>
</dbReference>
<keyword evidence="2" id="KW-0732">Signal</keyword>
<dbReference type="InterPro" id="IPR029058">
    <property type="entry name" value="AB_hydrolase_fold"/>
</dbReference>
<sequence>MIKFAQLFVLALLFVGISDSFAQANATKNNNIPYYENSKDDYINKQCLIDIYIPEEKTDFATIVWFHGGGLTGGQKEIPEFLKDKGFAVVGVGYRFAPQVKVKEIVEDAAQAVSWVFKNIESRGGSKDKIVLSGHSAGAYLGLMLTLDKSYLTKHHIDADDLFGVVSLSAQTITHFTARQEQGIDINQPTIDALAPLFWVRKDVPPITLITGGRDLEMVGRYEENAYLYRMLKIVGNEDVKLLELDGYDHGMVYPALPLLVKEVNGWLAKEDQKK</sequence>
<accession>A0ABW5NH98</accession>
<evidence type="ECO:0000259" key="3">
    <source>
        <dbReference type="Pfam" id="PF20434"/>
    </source>
</evidence>
<feature type="domain" description="BD-FAE-like" evidence="3">
    <location>
        <begin position="49"/>
        <end position="215"/>
    </location>
</feature>
<organism evidence="4 5">
    <name type="scientific">Sphingobacterium corticis</name>
    <dbReference type="NCBI Taxonomy" id="1812823"/>
    <lineage>
        <taxon>Bacteria</taxon>
        <taxon>Pseudomonadati</taxon>
        <taxon>Bacteroidota</taxon>
        <taxon>Sphingobacteriia</taxon>
        <taxon>Sphingobacteriales</taxon>
        <taxon>Sphingobacteriaceae</taxon>
        <taxon>Sphingobacterium</taxon>
    </lineage>
</organism>